<reference evidence="2 4" key="2">
    <citation type="submission" date="2018-06" db="EMBL/GenBank/DDBJ databases">
        <authorList>
            <consortium name="Pathogen Informatics"/>
            <person name="Doyle S."/>
        </authorList>
    </citation>
    <scope>NUCLEOTIDE SEQUENCE [LARGE SCALE GENOMIC DNA]</scope>
    <source>
        <strain evidence="2 4">NCTC12437</strain>
    </source>
</reference>
<organism evidence="2 4">
    <name type="scientific">Legionella birminghamensis</name>
    <dbReference type="NCBI Taxonomy" id="28083"/>
    <lineage>
        <taxon>Bacteria</taxon>
        <taxon>Pseudomonadati</taxon>
        <taxon>Pseudomonadota</taxon>
        <taxon>Gammaproteobacteria</taxon>
        <taxon>Legionellales</taxon>
        <taxon>Legionellaceae</taxon>
        <taxon>Legionella</taxon>
    </lineage>
</organism>
<evidence type="ECO:0000313" key="4">
    <source>
        <dbReference type="Proteomes" id="UP000255066"/>
    </source>
</evidence>
<evidence type="ECO:0000313" key="2">
    <source>
        <dbReference type="EMBL" id="STX31990.1"/>
    </source>
</evidence>
<dbReference type="AlphaFoldDB" id="A0A378IB24"/>
<dbReference type="EMBL" id="UGNW01000001">
    <property type="protein sequence ID" value="STX31990.1"/>
    <property type="molecule type" value="Genomic_DNA"/>
</dbReference>
<accession>A0A378IB24</accession>
<name>A0A378IB24_9GAMM</name>
<keyword evidence="3" id="KW-1185">Reference proteome</keyword>
<reference evidence="1 3" key="1">
    <citation type="submission" date="2015-11" db="EMBL/GenBank/DDBJ databases">
        <title>Genomic analysis of 38 Legionella species identifies large and diverse effector repertoires.</title>
        <authorList>
            <person name="Burstein D."/>
            <person name="Amaro F."/>
            <person name="Zusman T."/>
            <person name="Lifshitz Z."/>
            <person name="Cohen O."/>
            <person name="Gilbert J.A."/>
            <person name="Pupko T."/>
            <person name="Shuman H.A."/>
            <person name="Segal G."/>
        </authorList>
    </citation>
    <scope>NUCLEOTIDE SEQUENCE [LARGE SCALE GENOMIC DNA]</scope>
    <source>
        <strain evidence="1 3">CDC#1407-AL-14</strain>
    </source>
</reference>
<dbReference type="RefSeq" id="WP_058523921.1">
    <property type="nucleotide sequence ID" value="NZ_CAAAHV010000040.1"/>
</dbReference>
<proteinExistence type="predicted"/>
<evidence type="ECO:0000313" key="1">
    <source>
        <dbReference type="EMBL" id="KTC70117.1"/>
    </source>
</evidence>
<gene>
    <name evidence="1" type="ORF">Lbir_1892</name>
    <name evidence="2" type="ORF">NCTC12437_01767</name>
</gene>
<dbReference type="Proteomes" id="UP000054735">
    <property type="component" value="Unassembled WGS sequence"/>
</dbReference>
<dbReference type="EMBL" id="LNXT01000031">
    <property type="protein sequence ID" value="KTC70117.1"/>
    <property type="molecule type" value="Genomic_DNA"/>
</dbReference>
<sequence length="223" mass="25767">MPRIEFPVYESALVQSEVQNNCDLETQLHLQILQEKRLVIYVWMQAQISSKIILAGNERGYEFSLEFDNNRPVKISIHSINSNSINLAEKPSCTFSFYTLEPYKLALTFDQLSSSFQGNPITPDSAQQQFLRMVWRFLSECGIERLAVKQLSTLTMFRETIYKQHMHFDQLPSYTEKDVDSLNTFLNAIAVAKRQELKNEKLTAELAVTGESNTQEKWVCNIL</sequence>
<protein>
    <submittedName>
        <fullName evidence="2">Uncharacterized protein</fullName>
    </submittedName>
</protein>
<evidence type="ECO:0000313" key="3">
    <source>
        <dbReference type="Proteomes" id="UP000054735"/>
    </source>
</evidence>
<dbReference type="Proteomes" id="UP000255066">
    <property type="component" value="Unassembled WGS sequence"/>
</dbReference>